<name>A0A7R8YR61_HERIL</name>
<sequence>MKNARNVCEKNLPIPMQRYSHRTHSTIKLRLYLIHLGLDSFYKGQSLPTLQVAPETKQTRSGFSGRMFVYSIWESL</sequence>
<evidence type="ECO:0000313" key="1">
    <source>
        <dbReference type="EMBL" id="CAD7079154.1"/>
    </source>
</evidence>
<keyword evidence="2" id="KW-1185">Reference proteome</keyword>
<proteinExistence type="predicted"/>
<dbReference type="EMBL" id="LR899009">
    <property type="protein sequence ID" value="CAD7079154.1"/>
    <property type="molecule type" value="Genomic_DNA"/>
</dbReference>
<protein>
    <submittedName>
        <fullName evidence="1">Uncharacterized protein</fullName>
    </submittedName>
</protein>
<dbReference type="InParanoid" id="A0A7R8YR61"/>
<accession>A0A7R8YR61</accession>
<gene>
    <name evidence="1" type="ORF">HERILL_LOCUS2385</name>
</gene>
<dbReference type="Proteomes" id="UP000594454">
    <property type="component" value="Chromosome 1"/>
</dbReference>
<reference evidence="1 2" key="1">
    <citation type="submission" date="2020-11" db="EMBL/GenBank/DDBJ databases">
        <authorList>
            <person name="Wallbank WR R."/>
            <person name="Pardo Diaz C."/>
            <person name="Kozak K."/>
            <person name="Martin S."/>
            <person name="Jiggins C."/>
            <person name="Moest M."/>
            <person name="Warren A I."/>
            <person name="Generalovic N T."/>
            <person name="Byers J.R.P. K."/>
            <person name="Montejo-Kovacevich G."/>
            <person name="Yen C E."/>
        </authorList>
    </citation>
    <scope>NUCLEOTIDE SEQUENCE [LARGE SCALE GENOMIC DNA]</scope>
</reference>
<dbReference type="AlphaFoldDB" id="A0A7R8YR61"/>
<evidence type="ECO:0000313" key="2">
    <source>
        <dbReference type="Proteomes" id="UP000594454"/>
    </source>
</evidence>
<organism evidence="1 2">
    <name type="scientific">Hermetia illucens</name>
    <name type="common">Black soldier fly</name>
    <dbReference type="NCBI Taxonomy" id="343691"/>
    <lineage>
        <taxon>Eukaryota</taxon>
        <taxon>Metazoa</taxon>
        <taxon>Ecdysozoa</taxon>
        <taxon>Arthropoda</taxon>
        <taxon>Hexapoda</taxon>
        <taxon>Insecta</taxon>
        <taxon>Pterygota</taxon>
        <taxon>Neoptera</taxon>
        <taxon>Endopterygota</taxon>
        <taxon>Diptera</taxon>
        <taxon>Brachycera</taxon>
        <taxon>Stratiomyomorpha</taxon>
        <taxon>Stratiomyidae</taxon>
        <taxon>Hermetiinae</taxon>
        <taxon>Hermetia</taxon>
    </lineage>
</organism>